<reference evidence="9" key="1">
    <citation type="submission" date="2025-08" db="UniProtKB">
        <authorList>
            <consortium name="RefSeq"/>
        </authorList>
    </citation>
    <scope>IDENTIFICATION</scope>
</reference>
<keyword evidence="8" id="KW-1185">Reference proteome</keyword>
<evidence type="ECO:0000256" key="3">
    <source>
        <dbReference type="ARBA" id="ARBA00022692"/>
    </source>
</evidence>
<name>A0A6I9R2M5_ELAGV</name>
<accession>A0A6I9R2M5</accession>
<gene>
    <name evidence="9" type="primary">LOC105041607</name>
</gene>
<dbReference type="GO" id="GO:0048658">
    <property type="term" value="P:anther wall tapetum development"/>
    <property type="evidence" value="ECO:0007669"/>
    <property type="project" value="InterPro"/>
</dbReference>
<keyword evidence="5 7" id="KW-1133">Transmembrane helix</keyword>
<dbReference type="GO" id="GO:0006465">
    <property type="term" value="P:signal peptide processing"/>
    <property type="evidence" value="ECO:0007669"/>
    <property type="project" value="InterPro"/>
</dbReference>
<evidence type="ECO:0000256" key="4">
    <source>
        <dbReference type="ARBA" id="ARBA00022824"/>
    </source>
</evidence>
<evidence type="ECO:0000256" key="6">
    <source>
        <dbReference type="ARBA" id="ARBA00023136"/>
    </source>
</evidence>
<feature type="transmembrane region" description="Helical" evidence="7">
    <location>
        <begin position="33"/>
        <end position="53"/>
    </location>
</feature>
<dbReference type="InterPro" id="IPR039955">
    <property type="entry name" value="DTM1"/>
</dbReference>
<evidence type="ECO:0000256" key="2">
    <source>
        <dbReference type="ARBA" id="ARBA00005245"/>
    </source>
</evidence>
<evidence type="ECO:0000256" key="5">
    <source>
        <dbReference type="ARBA" id="ARBA00022989"/>
    </source>
</evidence>
<sequence length="108" mass="12279">MGRDGALQACLVALAAVVIVVGAWTFSFKKMMATYFLGLLGIGGILLPDWEFFDRDFSQWFTPLPARRGTHSNVDPDAFRFKFYPVRVAVIAIIYGFGLYKWWMFVIS</sequence>
<organism evidence="8 9">
    <name type="scientific">Elaeis guineensis var. tenera</name>
    <name type="common">Oil palm</name>
    <dbReference type="NCBI Taxonomy" id="51953"/>
    <lineage>
        <taxon>Eukaryota</taxon>
        <taxon>Viridiplantae</taxon>
        <taxon>Streptophyta</taxon>
        <taxon>Embryophyta</taxon>
        <taxon>Tracheophyta</taxon>
        <taxon>Spermatophyta</taxon>
        <taxon>Magnoliopsida</taxon>
        <taxon>Liliopsida</taxon>
        <taxon>Arecaceae</taxon>
        <taxon>Arecoideae</taxon>
        <taxon>Cocoseae</taxon>
        <taxon>Elaeidinae</taxon>
        <taxon>Elaeis</taxon>
    </lineage>
</organism>
<comment type="subcellular location">
    <subcellularLocation>
        <location evidence="1">Endoplasmic reticulum membrane</location>
        <topology evidence="1">Multi-pass membrane protein</topology>
    </subcellularLocation>
</comment>
<dbReference type="OrthoDB" id="1861824at2759"/>
<dbReference type="InterPro" id="IPR009542">
    <property type="entry name" value="Spc1/SPCS1"/>
</dbReference>
<feature type="transmembrane region" description="Helical" evidence="7">
    <location>
        <begin position="84"/>
        <end position="103"/>
    </location>
</feature>
<keyword evidence="4" id="KW-0256">Endoplasmic reticulum</keyword>
<dbReference type="RefSeq" id="XP_010916868.2">
    <property type="nucleotide sequence ID" value="XM_010918566.2"/>
</dbReference>
<evidence type="ECO:0000256" key="1">
    <source>
        <dbReference type="ARBA" id="ARBA00004477"/>
    </source>
</evidence>
<evidence type="ECO:0000256" key="7">
    <source>
        <dbReference type="SAM" id="Phobius"/>
    </source>
</evidence>
<dbReference type="FunCoup" id="A0A6I9R2M5">
    <property type="interactions" value="1466"/>
</dbReference>
<dbReference type="GeneID" id="105041607"/>
<dbReference type="PANTHER" id="PTHR38354:SF2">
    <property type="entry name" value="SIGNAL PEPTIDASE COMPLEX-LIKE PROTEIN DTM1"/>
    <property type="match status" value="1"/>
</dbReference>
<proteinExistence type="inferred from homology"/>
<feature type="transmembrane region" description="Helical" evidence="7">
    <location>
        <begin position="6"/>
        <end position="26"/>
    </location>
</feature>
<evidence type="ECO:0000313" key="9">
    <source>
        <dbReference type="RefSeq" id="XP_010916868.2"/>
    </source>
</evidence>
<protein>
    <submittedName>
        <fullName evidence="9">Signal peptidase complex-like protein DTM1</fullName>
    </submittedName>
</protein>
<keyword evidence="3 7" id="KW-0812">Transmembrane</keyword>
<dbReference type="GO" id="GO:0005787">
    <property type="term" value="C:signal peptidase complex"/>
    <property type="evidence" value="ECO:0007669"/>
    <property type="project" value="InterPro"/>
</dbReference>
<dbReference type="KEGG" id="egu:105041607"/>
<dbReference type="AlphaFoldDB" id="A0A6I9R2M5"/>
<dbReference type="InParanoid" id="A0A6I9R2M5"/>
<dbReference type="PANTHER" id="PTHR38354">
    <property type="entry name" value="SIGNAL PEPTIDASE COMPLEX-LIKE PROTEIN DTM1"/>
    <property type="match status" value="1"/>
</dbReference>
<comment type="similarity">
    <text evidence="2">Belongs to the SPCS1 family.</text>
</comment>
<evidence type="ECO:0000313" key="8">
    <source>
        <dbReference type="Proteomes" id="UP000504607"/>
    </source>
</evidence>
<dbReference type="Pfam" id="PF06645">
    <property type="entry name" value="SPC12"/>
    <property type="match status" value="1"/>
</dbReference>
<dbReference type="Proteomes" id="UP000504607">
    <property type="component" value="Chromosome 3"/>
</dbReference>
<keyword evidence="6 7" id="KW-0472">Membrane</keyword>